<dbReference type="OrthoDB" id="2499658at2759"/>
<keyword evidence="2" id="KW-1185">Reference proteome</keyword>
<protein>
    <submittedName>
        <fullName evidence="1">Uncharacterized protein</fullName>
    </submittedName>
</protein>
<evidence type="ECO:0000313" key="2">
    <source>
        <dbReference type="Proteomes" id="UP000198211"/>
    </source>
</evidence>
<dbReference type="Proteomes" id="UP000198211">
    <property type="component" value="Unassembled WGS sequence"/>
</dbReference>
<comment type="caution">
    <text evidence="1">The sequence shown here is derived from an EMBL/GenBank/DDBJ whole genome shotgun (WGS) entry which is preliminary data.</text>
</comment>
<sequence length="59" mass="6752">MKRSATLAYSSCINDSIERQNRDILQVGRVMLFEFKVEQENGSALLPLFQENLNHSLVP</sequence>
<reference evidence="2" key="1">
    <citation type="submission" date="2017-03" db="EMBL/GenBank/DDBJ databases">
        <title>Phytopthora megakarya and P. palmivora, two closely related causual agents of cacao black pod achieved similar genome size and gene model numbers by different mechanisms.</title>
        <authorList>
            <person name="Ali S."/>
            <person name="Shao J."/>
            <person name="Larry D.J."/>
            <person name="Kronmiller B."/>
            <person name="Shen D."/>
            <person name="Strem M.D."/>
            <person name="Melnick R.L."/>
            <person name="Guiltinan M.J."/>
            <person name="Tyler B.M."/>
            <person name="Meinhardt L.W."/>
            <person name="Bailey B.A."/>
        </authorList>
    </citation>
    <scope>NUCLEOTIDE SEQUENCE [LARGE SCALE GENOMIC DNA]</scope>
    <source>
        <strain evidence="2">zdho120</strain>
    </source>
</reference>
<name>A0A225UPM7_9STRA</name>
<evidence type="ECO:0000313" key="1">
    <source>
        <dbReference type="EMBL" id="OWY94049.1"/>
    </source>
</evidence>
<gene>
    <name evidence="1" type="ORF">PHMEG_00036335</name>
</gene>
<dbReference type="EMBL" id="NBNE01015000">
    <property type="protein sequence ID" value="OWY94049.1"/>
    <property type="molecule type" value="Genomic_DNA"/>
</dbReference>
<dbReference type="AlphaFoldDB" id="A0A225UPM7"/>
<organism evidence="1 2">
    <name type="scientific">Phytophthora megakarya</name>
    <dbReference type="NCBI Taxonomy" id="4795"/>
    <lineage>
        <taxon>Eukaryota</taxon>
        <taxon>Sar</taxon>
        <taxon>Stramenopiles</taxon>
        <taxon>Oomycota</taxon>
        <taxon>Peronosporomycetes</taxon>
        <taxon>Peronosporales</taxon>
        <taxon>Peronosporaceae</taxon>
        <taxon>Phytophthora</taxon>
    </lineage>
</organism>
<accession>A0A225UPM7</accession>
<proteinExistence type="predicted"/>